<dbReference type="PANTHER" id="PTHR21294">
    <property type="entry name" value="ELECTRON TRANSFER FLAVOPROTEIN BETA-SUBUNIT"/>
    <property type="match status" value="1"/>
</dbReference>
<dbReference type="PANTHER" id="PTHR21294:SF20">
    <property type="entry name" value="ELECTRON TRANSFER FLAVOPROTEIN, SUBUNIT BETA (ETFB)"/>
    <property type="match status" value="1"/>
</dbReference>
<gene>
    <name evidence="2" type="ORF">NAS2_0952</name>
</gene>
<accession>A0A4P2VDZ5</accession>
<dbReference type="RefSeq" id="WP_174448584.1">
    <property type="nucleotide sequence ID" value="NZ_AP018732.1"/>
</dbReference>
<evidence type="ECO:0000259" key="1">
    <source>
        <dbReference type="SMART" id="SM00893"/>
    </source>
</evidence>
<dbReference type="SUPFAM" id="SSF52402">
    <property type="entry name" value="Adenine nucleotide alpha hydrolases-like"/>
    <property type="match status" value="1"/>
</dbReference>
<dbReference type="Proteomes" id="UP000509448">
    <property type="component" value="Chromosome"/>
</dbReference>
<dbReference type="Gene3D" id="3.40.50.620">
    <property type="entry name" value="HUPs"/>
    <property type="match status" value="1"/>
</dbReference>
<feature type="domain" description="Electron transfer flavoprotein alpha/beta-subunit N-terminal" evidence="1">
    <location>
        <begin position="22"/>
        <end position="221"/>
    </location>
</feature>
<evidence type="ECO:0000313" key="3">
    <source>
        <dbReference type="Proteomes" id="UP000509448"/>
    </source>
</evidence>
<organism evidence="2 3">
    <name type="scientific">Conexivisphaera calida</name>
    <dbReference type="NCBI Taxonomy" id="1874277"/>
    <lineage>
        <taxon>Archaea</taxon>
        <taxon>Nitrososphaerota</taxon>
        <taxon>Conexivisphaeria</taxon>
        <taxon>Conexivisphaerales</taxon>
        <taxon>Conexivisphaeraceae</taxon>
        <taxon>Conexivisphaera</taxon>
    </lineage>
</organism>
<dbReference type="InterPro" id="IPR014730">
    <property type="entry name" value="ETF_a/b_N"/>
</dbReference>
<dbReference type="OrthoDB" id="6635at2157"/>
<dbReference type="SMART" id="SM00893">
    <property type="entry name" value="ETF"/>
    <property type="match status" value="1"/>
</dbReference>
<dbReference type="AlphaFoldDB" id="A0A4P2VDZ5"/>
<dbReference type="GeneID" id="55584765"/>
<dbReference type="InterPro" id="IPR014729">
    <property type="entry name" value="Rossmann-like_a/b/a_fold"/>
</dbReference>
<dbReference type="KEGG" id="ccai:NAS2_0952"/>
<proteinExistence type="predicted"/>
<dbReference type="GO" id="GO:0009055">
    <property type="term" value="F:electron transfer activity"/>
    <property type="evidence" value="ECO:0007669"/>
    <property type="project" value="InterPro"/>
</dbReference>
<name>A0A4P2VDZ5_9ARCH</name>
<evidence type="ECO:0000313" key="2">
    <source>
        <dbReference type="EMBL" id="BBE42341.1"/>
    </source>
</evidence>
<dbReference type="EMBL" id="AP018732">
    <property type="protein sequence ID" value="BBE42341.1"/>
    <property type="molecule type" value="Genomic_DNA"/>
</dbReference>
<protein>
    <submittedName>
        <fullName evidence="2">Electron transfer flavoprotein, beta subunit</fullName>
    </submittedName>
</protein>
<dbReference type="PIRSF" id="PIRSF000090">
    <property type="entry name" value="Beta-ETF"/>
    <property type="match status" value="1"/>
</dbReference>
<dbReference type="InterPro" id="IPR012255">
    <property type="entry name" value="ETF_b"/>
</dbReference>
<keyword evidence="3" id="KW-1185">Reference proteome</keyword>
<dbReference type="Pfam" id="PF01012">
    <property type="entry name" value="ETF"/>
    <property type="match status" value="1"/>
</dbReference>
<reference evidence="2 3" key="1">
    <citation type="journal article" date="2019" name="ISME J.">
        <title>Isolation and characterization of a thermophilic sulfur- and iron-reducing thaumarchaeote from a terrestrial acidic hot spring.</title>
        <authorList>
            <person name="Kato S."/>
            <person name="Itoh T."/>
            <person name="Yuki M."/>
            <person name="Nagamori M."/>
            <person name="Ohnishi M."/>
            <person name="Uematsu K."/>
            <person name="Suzuki K."/>
            <person name="Takashina T."/>
            <person name="Ohkuma M."/>
        </authorList>
    </citation>
    <scope>NUCLEOTIDE SEQUENCE [LARGE SCALE GENOMIC DNA]</scope>
    <source>
        <strain evidence="2 3">NAS-02</strain>
    </source>
</reference>
<sequence>MRIAVLVKVALDPNLMKVEASGDVSVRQTSMAVAEYDRNAVQVALELRDKLGGGQVVALSASTWGMSTERRKDYEGALREVLAMGADEAHAIMDDSLSGLPLETAGALAALAKSLGGFDIYVTGEGSSDMVSSQVAPMLATILGIPAVTYVKRIDTSGSPGPLKLTRDLEDRLETVGASPPLVMSVTGESSQPKLPTLMQIRRAFSKPLKYHSLPEVGASPLGVRRVAVRALVQKRKNIYIDGSKPDEAASKLLSALAEEGVIRI</sequence>